<feature type="compositionally biased region" description="Low complexity" evidence="1">
    <location>
        <begin position="1"/>
        <end position="22"/>
    </location>
</feature>
<dbReference type="OrthoDB" id="3035676at2759"/>
<accession>A0A8H6VWD2</accession>
<name>A0A8H6VWD2_MYCCL</name>
<evidence type="ECO:0000313" key="3">
    <source>
        <dbReference type="Proteomes" id="UP000613580"/>
    </source>
</evidence>
<comment type="caution">
    <text evidence="2">The sequence shown here is derived from an EMBL/GenBank/DDBJ whole genome shotgun (WGS) entry which is preliminary data.</text>
</comment>
<evidence type="ECO:0000256" key="1">
    <source>
        <dbReference type="SAM" id="MobiDB-lite"/>
    </source>
</evidence>
<feature type="region of interest" description="Disordered" evidence="1">
    <location>
        <begin position="1"/>
        <end position="23"/>
    </location>
</feature>
<protein>
    <submittedName>
        <fullName evidence="2">Uncharacterized protein</fullName>
    </submittedName>
</protein>
<dbReference type="EMBL" id="JACAZE010000019">
    <property type="protein sequence ID" value="KAF7294376.1"/>
    <property type="molecule type" value="Genomic_DNA"/>
</dbReference>
<evidence type="ECO:0000313" key="2">
    <source>
        <dbReference type="EMBL" id="KAF7294376.1"/>
    </source>
</evidence>
<keyword evidence="3" id="KW-1185">Reference proteome</keyword>
<gene>
    <name evidence="2" type="ORF">HMN09_01166900</name>
</gene>
<dbReference type="Proteomes" id="UP000613580">
    <property type="component" value="Unassembled WGS sequence"/>
</dbReference>
<reference evidence="2" key="1">
    <citation type="submission" date="2020-05" db="EMBL/GenBank/DDBJ databases">
        <title>Mycena genomes resolve the evolution of fungal bioluminescence.</title>
        <authorList>
            <person name="Tsai I.J."/>
        </authorList>
    </citation>
    <scope>NUCLEOTIDE SEQUENCE</scope>
    <source>
        <strain evidence="2">110903Hualien_Pintung</strain>
    </source>
</reference>
<feature type="region of interest" description="Disordered" evidence="1">
    <location>
        <begin position="40"/>
        <end position="61"/>
    </location>
</feature>
<dbReference type="AlphaFoldDB" id="A0A8H6VWD2"/>
<organism evidence="2 3">
    <name type="scientific">Mycena chlorophos</name>
    <name type="common">Agaric fungus</name>
    <name type="synonym">Agaricus chlorophos</name>
    <dbReference type="NCBI Taxonomy" id="658473"/>
    <lineage>
        <taxon>Eukaryota</taxon>
        <taxon>Fungi</taxon>
        <taxon>Dikarya</taxon>
        <taxon>Basidiomycota</taxon>
        <taxon>Agaricomycotina</taxon>
        <taxon>Agaricomycetes</taxon>
        <taxon>Agaricomycetidae</taxon>
        <taxon>Agaricales</taxon>
        <taxon>Marasmiineae</taxon>
        <taxon>Mycenaceae</taxon>
        <taxon>Mycena</taxon>
    </lineage>
</organism>
<proteinExistence type="predicted"/>
<sequence>MSSVSSSTASLVSSSSSSSRSSSTKDYAAAFASLQSSFGANGMAPRAVPKQPKRAKHPTSVAIAPGYVAPALPKNKSEGKNYEAAFGALSSQFGTSSNSVTKLPNA</sequence>